<dbReference type="FunFam" id="3.30.428.10:FF:000001">
    <property type="entry name" value="Galactose-1-phosphate uridylyltransferase"/>
    <property type="match status" value="1"/>
</dbReference>
<dbReference type="EMBL" id="FNAN01000013">
    <property type="protein sequence ID" value="SDF91116.1"/>
    <property type="molecule type" value="Genomic_DNA"/>
</dbReference>
<dbReference type="Proteomes" id="UP000198748">
    <property type="component" value="Unassembled WGS sequence"/>
</dbReference>
<dbReference type="GO" id="GO:0008270">
    <property type="term" value="F:zinc ion binding"/>
    <property type="evidence" value="ECO:0007669"/>
    <property type="project" value="InterPro"/>
</dbReference>
<feature type="binding site" evidence="15">
    <location>
        <position position="185"/>
    </location>
    <ligand>
        <name>Fe cation</name>
        <dbReference type="ChEBI" id="CHEBI:24875"/>
    </ligand>
</feature>
<feature type="binding site" evidence="14">
    <location>
        <position position="53"/>
    </location>
    <ligand>
        <name>Zn(2+)</name>
        <dbReference type="ChEBI" id="CHEBI:29105"/>
    </ligand>
</feature>
<evidence type="ECO:0000256" key="13">
    <source>
        <dbReference type="PIRSR" id="PIRSR000808-1"/>
    </source>
</evidence>
<dbReference type="InterPro" id="IPR019779">
    <property type="entry name" value="GalP_UDPtransf1_His-AS"/>
</dbReference>
<gene>
    <name evidence="19" type="ORF">SAMN04487996_113167</name>
</gene>
<feature type="binding site" evidence="15">
    <location>
        <position position="301"/>
    </location>
    <ligand>
        <name>Fe cation</name>
        <dbReference type="ChEBI" id="CHEBI:24875"/>
    </ligand>
</feature>
<comment type="catalytic activity">
    <reaction evidence="1 16">
        <text>alpha-D-galactose 1-phosphate + UDP-alpha-D-glucose = alpha-D-glucose 1-phosphate + UDP-alpha-D-galactose</text>
        <dbReference type="Rhea" id="RHEA:13989"/>
        <dbReference type="ChEBI" id="CHEBI:58336"/>
        <dbReference type="ChEBI" id="CHEBI:58601"/>
        <dbReference type="ChEBI" id="CHEBI:58885"/>
        <dbReference type="ChEBI" id="CHEBI:66914"/>
        <dbReference type="EC" id="2.7.7.12"/>
    </reaction>
</comment>
<dbReference type="GO" id="GO:0008108">
    <property type="term" value="F:UDP-glucose:hexose-1-phosphate uridylyltransferase activity"/>
    <property type="evidence" value="ECO:0007669"/>
    <property type="project" value="UniProtKB-UniRule"/>
</dbReference>
<keyword evidence="6 16" id="KW-0808">Transferase</keyword>
<keyword evidence="10 16" id="KW-0299">Galactose metabolism</keyword>
<keyword evidence="20" id="KW-1185">Reference proteome</keyword>
<evidence type="ECO:0000256" key="7">
    <source>
        <dbReference type="ARBA" id="ARBA00022695"/>
    </source>
</evidence>
<dbReference type="Pfam" id="PF01087">
    <property type="entry name" value="GalP_UDP_transf"/>
    <property type="match status" value="1"/>
</dbReference>
<comment type="cofactor">
    <cofactor evidence="14">
        <name>Zn(2+)</name>
        <dbReference type="ChEBI" id="CHEBI:29105"/>
    </cofactor>
    <text evidence="14">Binds 1 zinc ion per subunit.</text>
</comment>
<name>A0A1G7PXY7_9BACT</name>
<comment type="pathway">
    <text evidence="2 16">Carbohydrate metabolism; galactose metabolism.</text>
</comment>
<feature type="domain" description="Galactose-1-phosphate uridyl transferase C-terminal" evidence="18">
    <location>
        <begin position="188"/>
        <end position="341"/>
    </location>
</feature>
<reference evidence="20" key="1">
    <citation type="submission" date="2016-10" db="EMBL/GenBank/DDBJ databases">
        <authorList>
            <person name="Varghese N."/>
            <person name="Submissions S."/>
        </authorList>
    </citation>
    <scope>NUCLEOTIDE SEQUENCE [LARGE SCALE GENOMIC DNA]</scope>
    <source>
        <strain evidence="20">DSM 25329</strain>
    </source>
</reference>
<keyword evidence="7 16" id="KW-0548">Nucleotidyltransferase</keyword>
<evidence type="ECO:0000256" key="2">
    <source>
        <dbReference type="ARBA" id="ARBA00004947"/>
    </source>
</evidence>
<evidence type="ECO:0000256" key="15">
    <source>
        <dbReference type="PIRSR" id="PIRSR000808-4"/>
    </source>
</evidence>
<evidence type="ECO:0000256" key="12">
    <source>
        <dbReference type="NCBIfam" id="TIGR00209"/>
    </source>
</evidence>
<dbReference type="UniPathway" id="UPA00214"/>
<feature type="active site" description="Tele-UMP-histidine intermediate" evidence="13">
    <location>
        <position position="169"/>
    </location>
</feature>
<dbReference type="RefSeq" id="WP_310590153.1">
    <property type="nucleotide sequence ID" value="NZ_FNAN01000013.1"/>
</dbReference>
<organism evidence="19 20">
    <name type="scientific">Dyadobacter soli</name>
    <dbReference type="NCBI Taxonomy" id="659014"/>
    <lineage>
        <taxon>Bacteria</taxon>
        <taxon>Pseudomonadati</taxon>
        <taxon>Bacteroidota</taxon>
        <taxon>Cytophagia</taxon>
        <taxon>Cytophagales</taxon>
        <taxon>Spirosomataceae</taxon>
        <taxon>Dyadobacter</taxon>
    </lineage>
</organism>
<proteinExistence type="inferred from homology"/>
<protein>
    <recommendedName>
        <fullName evidence="5 12">Galactose-1-phosphate uridylyltransferase</fullName>
        <ecNumber evidence="4 12">2.7.7.12</ecNumber>
    </recommendedName>
</protein>
<dbReference type="STRING" id="659014.SAMN04487996_113167"/>
<evidence type="ECO:0000313" key="19">
    <source>
        <dbReference type="EMBL" id="SDF91116.1"/>
    </source>
</evidence>
<accession>A0A1G7PXY7</accession>
<evidence type="ECO:0000256" key="14">
    <source>
        <dbReference type="PIRSR" id="PIRSR000808-3"/>
    </source>
</evidence>
<evidence type="ECO:0000256" key="6">
    <source>
        <dbReference type="ARBA" id="ARBA00022679"/>
    </source>
</evidence>
<dbReference type="PROSITE" id="PS00117">
    <property type="entry name" value="GAL_P_UDP_TRANSF_I"/>
    <property type="match status" value="1"/>
</dbReference>
<feature type="binding site" evidence="15">
    <location>
        <position position="284"/>
    </location>
    <ligand>
        <name>Fe cation</name>
        <dbReference type="ChEBI" id="CHEBI:24875"/>
    </ligand>
</feature>
<comment type="cofactor">
    <cofactor evidence="15">
        <name>Fe cation</name>
        <dbReference type="ChEBI" id="CHEBI:24875"/>
    </cofactor>
    <text evidence="15">Binds 1 Fe cation per subunit.</text>
</comment>
<dbReference type="NCBIfam" id="NF008724">
    <property type="entry name" value="PRK11720.1"/>
    <property type="match status" value="1"/>
</dbReference>
<evidence type="ECO:0000259" key="17">
    <source>
        <dbReference type="Pfam" id="PF01087"/>
    </source>
</evidence>
<evidence type="ECO:0000256" key="5">
    <source>
        <dbReference type="ARBA" id="ARBA00016340"/>
    </source>
</evidence>
<evidence type="ECO:0000313" key="20">
    <source>
        <dbReference type="Proteomes" id="UP000198748"/>
    </source>
</evidence>
<dbReference type="InterPro" id="IPR036265">
    <property type="entry name" value="HIT-like_sf"/>
</dbReference>
<feature type="domain" description="Galactose-1-phosphate uridyl transferase N-terminal" evidence="17">
    <location>
        <begin position="5"/>
        <end position="179"/>
    </location>
</feature>
<dbReference type="InterPro" id="IPR005850">
    <property type="entry name" value="GalP_Utransf_C"/>
</dbReference>
<dbReference type="Pfam" id="PF02744">
    <property type="entry name" value="GalP_UDP_tr_C"/>
    <property type="match status" value="1"/>
</dbReference>
<evidence type="ECO:0000256" key="11">
    <source>
        <dbReference type="ARBA" id="ARBA00023277"/>
    </source>
</evidence>
<dbReference type="NCBIfam" id="TIGR00209">
    <property type="entry name" value="galT_1"/>
    <property type="match status" value="1"/>
</dbReference>
<dbReference type="PANTHER" id="PTHR11943:SF1">
    <property type="entry name" value="GALACTOSE-1-PHOSPHATE URIDYLYLTRANSFERASE"/>
    <property type="match status" value="1"/>
</dbReference>
<dbReference type="Gene3D" id="3.30.428.10">
    <property type="entry name" value="HIT-like"/>
    <property type="match status" value="2"/>
</dbReference>
<dbReference type="AlphaFoldDB" id="A0A1G7PXY7"/>
<evidence type="ECO:0000256" key="4">
    <source>
        <dbReference type="ARBA" id="ARBA00012384"/>
    </source>
</evidence>
<feature type="binding site" evidence="14">
    <location>
        <position position="116"/>
    </location>
    <ligand>
        <name>Zn(2+)</name>
        <dbReference type="ChEBI" id="CHEBI:29105"/>
    </ligand>
</feature>
<evidence type="ECO:0000256" key="9">
    <source>
        <dbReference type="ARBA" id="ARBA00022833"/>
    </source>
</evidence>
<evidence type="ECO:0000256" key="1">
    <source>
        <dbReference type="ARBA" id="ARBA00001107"/>
    </source>
</evidence>
<evidence type="ECO:0000256" key="8">
    <source>
        <dbReference type="ARBA" id="ARBA00022723"/>
    </source>
</evidence>
<dbReference type="GO" id="GO:0005737">
    <property type="term" value="C:cytoplasm"/>
    <property type="evidence" value="ECO:0007669"/>
    <property type="project" value="TreeGrafter"/>
</dbReference>
<keyword evidence="8 14" id="KW-0479">Metal-binding</keyword>
<dbReference type="InterPro" id="IPR005849">
    <property type="entry name" value="GalP_Utransf_N"/>
</dbReference>
<feature type="binding site" evidence="15">
    <location>
        <position position="299"/>
    </location>
    <ligand>
        <name>Fe cation</name>
        <dbReference type="ChEBI" id="CHEBI:24875"/>
    </ligand>
</feature>
<evidence type="ECO:0000256" key="3">
    <source>
        <dbReference type="ARBA" id="ARBA00010951"/>
    </source>
</evidence>
<dbReference type="PANTHER" id="PTHR11943">
    <property type="entry name" value="GALACTOSE-1-PHOSPHATE URIDYLYLTRANSFERASE"/>
    <property type="match status" value="1"/>
</dbReference>
<dbReference type="CDD" id="cd00608">
    <property type="entry name" value="GalT"/>
    <property type="match status" value="1"/>
</dbReference>
<dbReference type="GO" id="GO:0033499">
    <property type="term" value="P:galactose catabolic process via UDP-galactose, Leloir pathway"/>
    <property type="evidence" value="ECO:0007669"/>
    <property type="project" value="TreeGrafter"/>
</dbReference>
<evidence type="ECO:0000256" key="16">
    <source>
        <dbReference type="RuleBase" id="RU000506"/>
    </source>
</evidence>
<comment type="similarity">
    <text evidence="3 16">Belongs to the galactose-1-phosphate uridylyltransferase type 1 family.</text>
</comment>
<evidence type="ECO:0000256" key="10">
    <source>
        <dbReference type="ARBA" id="ARBA00023144"/>
    </source>
</evidence>
<dbReference type="InterPro" id="IPR001937">
    <property type="entry name" value="GalP_UDPtransf1"/>
</dbReference>
<evidence type="ECO:0000259" key="18">
    <source>
        <dbReference type="Pfam" id="PF02744"/>
    </source>
</evidence>
<keyword evidence="11 16" id="KW-0119">Carbohydrate metabolism</keyword>
<keyword evidence="15" id="KW-0408">Iron</keyword>
<feature type="binding site" evidence="14">
    <location>
        <position position="167"/>
    </location>
    <ligand>
        <name>Zn(2+)</name>
        <dbReference type="ChEBI" id="CHEBI:29105"/>
    </ligand>
</feature>
<dbReference type="SUPFAM" id="SSF54197">
    <property type="entry name" value="HIT-like"/>
    <property type="match status" value="2"/>
</dbReference>
<feature type="binding site" evidence="14">
    <location>
        <position position="56"/>
    </location>
    <ligand>
        <name>Zn(2+)</name>
        <dbReference type="ChEBI" id="CHEBI:29105"/>
    </ligand>
</feature>
<keyword evidence="9 14" id="KW-0862">Zinc</keyword>
<dbReference type="EC" id="2.7.7.12" evidence="4 12"/>
<dbReference type="FunFam" id="3.30.428.10:FF:000002">
    <property type="entry name" value="Galactose-1-phosphate uridylyltransferase"/>
    <property type="match status" value="1"/>
</dbReference>
<sequence length="349" mass="39683">MMNAFDLTEHPHRRYNPLTGEWILVSPHRAKRPWQGQQEAIPRPVSVPHDPECYLCRGNERSNGATNPDYTDTFVFENDFGALNQSVPEGGFGEGGLLLAEAERGICKVICFSPRHDLTLADMEVADIRKVVDVWREEYAALGALDFIRYVQIFENKGAMMGCSNPHPHGQVWAQSSVPVEPARETVMQEAYFAKNGRSLLSDYLEIELKDRKRIVAENEHFALLVPFWAVWPFETMVVSKRHFGNILQMDEAECDAFADITKTITAAYDQLFGISFPYSSGIHQTPTDGKEYPGWHFHMHYYPPLLRSATVKKFMVGYELMGNPQRDITPEVSAGRLRALVVNREVVF</sequence>
<dbReference type="PIRSF" id="PIRSF000808">
    <property type="entry name" value="GalT"/>
    <property type="match status" value="1"/>
</dbReference>